<feature type="transmembrane region" description="Helical" evidence="1">
    <location>
        <begin position="66"/>
        <end position="90"/>
    </location>
</feature>
<dbReference type="EMBL" id="JAEAOA010002145">
    <property type="protein sequence ID" value="KAK3609895.1"/>
    <property type="molecule type" value="Genomic_DNA"/>
</dbReference>
<comment type="caution">
    <text evidence="2">The sequence shown here is derived from an EMBL/GenBank/DDBJ whole genome shotgun (WGS) entry which is preliminary data.</text>
</comment>
<evidence type="ECO:0000313" key="2">
    <source>
        <dbReference type="EMBL" id="KAK3609895.1"/>
    </source>
</evidence>
<reference evidence="2" key="2">
    <citation type="journal article" date="2021" name="Genome Biol. Evol.">
        <title>Developing a high-quality reference genome for a parasitic bivalve with doubly uniparental inheritance (Bivalvia: Unionida).</title>
        <authorList>
            <person name="Smith C.H."/>
        </authorList>
    </citation>
    <scope>NUCLEOTIDE SEQUENCE</scope>
    <source>
        <strain evidence="2">CHS0354</strain>
        <tissue evidence="2">Mantle</tissue>
    </source>
</reference>
<keyword evidence="3" id="KW-1185">Reference proteome</keyword>
<evidence type="ECO:0000256" key="1">
    <source>
        <dbReference type="SAM" id="Phobius"/>
    </source>
</evidence>
<keyword evidence="1" id="KW-0812">Transmembrane</keyword>
<dbReference type="Proteomes" id="UP001195483">
    <property type="component" value="Unassembled WGS sequence"/>
</dbReference>
<reference evidence="2" key="1">
    <citation type="journal article" date="2021" name="Genome Biol. Evol.">
        <title>A High-Quality Reference Genome for a Parasitic Bivalve with Doubly Uniparental Inheritance (Bivalvia: Unionida).</title>
        <authorList>
            <person name="Smith C.H."/>
        </authorList>
    </citation>
    <scope>NUCLEOTIDE SEQUENCE</scope>
    <source>
        <strain evidence="2">CHS0354</strain>
    </source>
</reference>
<evidence type="ECO:0000313" key="3">
    <source>
        <dbReference type="Proteomes" id="UP001195483"/>
    </source>
</evidence>
<accession>A0AAE0THA9</accession>
<feature type="transmembrane region" description="Helical" evidence="1">
    <location>
        <begin position="18"/>
        <end position="37"/>
    </location>
</feature>
<name>A0AAE0THA9_9BIVA</name>
<protein>
    <submittedName>
        <fullName evidence="2">Uncharacterized protein</fullName>
    </submittedName>
</protein>
<reference evidence="2" key="3">
    <citation type="submission" date="2023-05" db="EMBL/GenBank/DDBJ databases">
        <authorList>
            <person name="Smith C.H."/>
        </authorList>
    </citation>
    <scope>NUCLEOTIDE SEQUENCE</scope>
    <source>
        <strain evidence="2">CHS0354</strain>
        <tissue evidence="2">Mantle</tissue>
    </source>
</reference>
<sequence length="110" mass="12536">MHTSNFVSSTIIDQNSSLAACFPLFIIQCLYFCWYYFVFAASPELLGGTFDTQVLPKVYLFLNENAAAQTSSMTTNASSLKILLFLLFLYRKSYLHGVFTKRLLMICSWS</sequence>
<keyword evidence="1" id="KW-0472">Membrane</keyword>
<organism evidence="2 3">
    <name type="scientific">Potamilus streckersoni</name>
    <dbReference type="NCBI Taxonomy" id="2493646"/>
    <lineage>
        <taxon>Eukaryota</taxon>
        <taxon>Metazoa</taxon>
        <taxon>Spiralia</taxon>
        <taxon>Lophotrochozoa</taxon>
        <taxon>Mollusca</taxon>
        <taxon>Bivalvia</taxon>
        <taxon>Autobranchia</taxon>
        <taxon>Heteroconchia</taxon>
        <taxon>Palaeoheterodonta</taxon>
        <taxon>Unionida</taxon>
        <taxon>Unionoidea</taxon>
        <taxon>Unionidae</taxon>
        <taxon>Ambleminae</taxon>
        <taxon>Lampsilini</taxon>
        <taxon>Potamilus</taxon>
    </lineage>
</organism>
<dbReference type="AlphaFoldDB" id="A0AAE0THA9"/>
<proteinExistence type="predicted"/>
<keyword evidence="1" id="KW-1133">Transmembrane helix</keyword>
<gene>
    <name evidence="2" type="ORF">CHS0354_036658</name>
</gene>